<evidence type="ECO:0000313" key="1">
    <source>
        <dbReference type="EMBL" id="SVC31386.1"/>
    </source>
</evidence>
<reference evidence="1" key="1">
    <citation type="submission" date="2018-05" db="EMBL/GenBank/DDBJ databases">
        <authorList>
            <person name="Lanie J.A."/>
            <person name="Ng W.-L."/>
            <person name="Kazmierczak K.M."/>
            <person name="Andrzejewski T.M."/>
            <person name="Davidsen T.M."/>
            <person name="Wayne K.J."/>
            <person name="Tettelin H."/>
            <person name="Glass J.I."/>
            <person name="Rusch D."/>
            <person name="Podicherti R."/>
            <person name="Tsui H.-C.T."/>
            <person name="Winkler M.E."/>
        </authorList>
    </citation>
    <scope>NUCLEOTIDE SEQUENCE</scope>
</reference>
<organism evidence="1">
    <name type="scientific">marine metagenome</name>
    <dbReference type="NCBI Taxonomy" id="408172"/>
    <lineage>
        <taxon>unclassified sequences</taxon>
        <taxon>metagenomes</taxon>
        <taxon>ecological metagenomes</taxon>
    </lineage>
</organism>
<dbReference type="InterPro" id="IPR026325">
    <property type="entry name" value="DUF932"/>
</dbReference>
<dbReference type="EMBL" id="UINC01084592">
    <property type="protein sequence ID" value="SVC31386.1"/>
    <property type="molecule type" value="Genomic_DNA"/>
</dbReference>
<proteinExistence type="predicted"/>
<gene>
    <name evidence="1" type="ORF">METZ01_LOCUS284240</name>
</gene>
<name>A0A382L3U9_9ZZZZ</name>
<sequence length="258" mass="29556">MENSIMSHCGTINIDYVDLKRLPLPEPMSSTHMPVPHFKVADYIRSSIKRRLGAFCIANEQYGISHEGNRCFGLMSLKNSDSQDDYEVVHAFRNSNDMAFSAKVGTGSRVFVSDNFAMSSEYEIGAKHTSNVNKNLVKKLYSLNACLIAQGDELHEKYRAYKQFEMTDKMADHFIMESVRQGALQKTKIDLVYAEWKDPKYDEFKPRTGWSLFNAHTEINKGLNYKVQIQRTQKLHKAFDSIICNDNPLFCLKTADLN</sequence>
<dbReference type="AlphaFoldDB" id="A0A382L3U9"/>
<accession>A0A382L3U9</accession>
<dbReference type="Pfam" id="PF06067">
    <property type="entry name" value="DUF932"/>
    <property type="match status" value="1"/>
</dbReference>
<protein>
    <submittedName>
        <fullName evidence="1">Uncharacterized protein</fullName>
    </submittedName>
</protein>